<dbReference type="Pfam" id="PF12697">
    <property type="entry name" value="Abhydrolase_6"/>
    <property type="match status" value="1"/>
</dbReference>
<gene>
    <name evidence="2" type="ORF">ACIB24_01185</name>
</gene>
<accession>A0ABW8AH43</accession>
<dbReference type="Gene3D" id="3.40.50.1820">
    <property type="entry name" value="alpha/beta hydrolase"/>
    <property type="match status" value="1"/>
</dbReference>
<dbReference type="Proteomes" id="UP001612915">
    <property type="component" value="Unassembled WGS sequence"/>
</dbReference>
<dbReference type="InterPro" id="IPR029058">
    <property type="entry name" value="AB_hydrolase_fold"/>
</dbReference>
<sequence length="285" mass="30327">MTTYAQAPDGVRLGYRTLGSGPGLVIVHGAMSTGANHSQLAEGLASRFTVHLLDRRGRGLSPAAGAEWSVEDDVADLRAVLAATGARRVFGISIGAIVALRTALVAPEVERLAIFEPPLFGESAHPTALLEKLDAALAAEDRPRALVIGMQGAELGPSFLNKAPTGLLVPMVKLGLRQERRTLAKQGPGPYVPMAELAPTLHHDFRIVAETSGRTAELAGLPQPTLLLGAQRSPAYMRAALDDLERTLPHAERVTLPDVAHEVTYNDDLRGKPQLVVEPLRGFFA</sequence>
<evidence type="ECO:0000313" key="2">
    <source>
        <dbReference type="EMBL" id="MFI7585671.1"/>
    </source>
</evidence>
<evidence type="ECO:0000313" key="3">
    <source>
        <dbReference type="Proteomes" id="UP001612915"/>
    </source>
</evidence>
<keyword evidence="3" id="KW-1185">Reference proteome</keyword>
<organism evidence="2 3">
    <name type="scientific">Spongisporangium articulatum</name>
    <dbReference type="NCBI Taxonomy" id="3362603"/>
    <lineage>
        <taxon>Bacteria</taxon>
        <taxon>Bacillati</taxon>
        <taxon>Actinomycetota</taxon>
        <taxon>Actinomycetes</taxon>
        <taxon>Kineosporiales</taxon>
        <taxon>Kineosporiaceae</taxon>
        <taxon>Spongisporangium</taxon>
    </lineage>
</organism>
<evidence type="ECO:0000259" key="1">
    <source>
        <dbReference type="Pfam" id="PF12697"/>
    </source>
</evidence>
<dbReference type="SUPFAM" id="SSF53474">
    <property type="entry name" value="alpha/beta-Hydrolases"/>
    <property type="match status" value="1"/>
</dbReference>
<comment type="caution">
    <text evidence="2">The sequence shown here is derived from an EMBL/GenBank/DDBJ whole genome shotgun (WGS) entry which is preliminary data.</text>
</comment>
<protein>
    <submittedName>
        <fullName evidence="2">Alpha/beta fold hydrolase</fullName>
    </submittedName>
</protein>
<feature type="domain" description="AB hydrolase-1" evidence="1">
    <location>
        <begin position="24"/>
        <end position="263"/>
    </location>
</feature>
<reference evidence="2 3" key="1">
    <citation type="submission" date="2024-10" db="EMBL/GenBank/DDBJ databases">
        <title>The Natural Products Discovery Center: Release of the First 8490 Sequenced Strains for Exploring Actinobacteria Biosynthetic Diversity.</title>
        <authorList>
            <person name="Kalkreuter E."/>
            <person name="Kautsar S.A."/>
            <person name="Yang D."/>
            <person name="Bader C.D."/>
            <person name="Teijaro C.N."/>
            <person name="Fluegel L."/>
            <person name="Davis C.M."/>
            <person name="Simpson J.R."/>
            <person name="Lauterbach L."/>
            <person name="Steele A.D."/>
            <person name="Gui C."/>
            <person name="Meng S."/>
            <person name="Li G."/>
            <person name="Viehrig K."/>
            <person name="Ye F."/>
            <person name="Su P."/>
            <person name="Kiefer A.F."/>
            <person name="Nichols A."/>
            <person name="Cepeda A.J."/>
            <person name="Yan W."/>
            <person name="Fan B."/>
            <person name="Jiang Y."/>
            <person name="Adhikari A."/>
            <person name="Zheng C.-J."/>
            <person name="Schuster L."/>
            <person name="Cowan T.M."/>
            <person name="Smanski M.J."/>
            <person name="Chevrette M.G."/>
            <person name="De Carvalho L.P.S."/>
            <person name="Shen B."/>
        </authorList>
    </citation>
    <scope>NUCLEOTIDE SEQUENCE [LARGE SCALE GENOMIC DNA]</scope>
    <source>
        <strain evidence="2 3">NPDC049639</strain>
    </source>
</reference>
<dbReference type="PANTHER" id="PTHR43194:SF5">
    <property type="entry name" value="PIMELOYL-[ACYL-CARRIER PROTEIN] METHYL ESTER ESTERASE"/>
    <property type="match status" value="1"/>
</dbReference>
<dbReference type="PANTHER" id="PTHR43194">
    <property type="entry name" value="HYDROLASE ALPHA/BETA FOLD FAMILY"/>
    <property type="match status" value="1"/>
</dbReference>
<name>A0ABW8AH43_9ACTN</name>
<dbReference type="InterPro" id="IPR050228">
    <property type="entry name" value="Carboxylesterase_BioH"/>
</dbReference>
<keyword evidence="2" id="KW-0378">Hydrolase</keyword>
<dbReference type="EMBL" id="JBITLV010000001">
    <property type="protein sequence ID" value="MFI7585671.1"/>
    <property type="molecule type" value="Genomic_DNA"/>
</dbReference>
<proteinExistence type="predicted"/>
<dbReference type="RefSeq" id="WP_398273956.1">
    <property type="nucleotide sequence ID" value="NZ_JBITLV010000001.1"/>
</dbReference>
<dbReference type="InterPro" id="IPR000073">
    <property type="entry name" value="AB_hydrolase_1"/>
</dbReference>
<dbReference type="GO" id="GO:0016787">
    <property type="term" value="F:hydrolase activity"/>
    <property type="evidence" value="ECO:0007669"/>
    <property type="project" value="UniProtKB-KW"/>
</dbReference>